<keyword evidence="3" id="KW-1185">Reference proteome</keyword>
<dbReference type="Pfam" id="PF13391">
    <property type="entry name" value="HNH_2"/>
    <property type="match status" value="1"/>
</dbReference>
<name>A0ABS0DC52_9NOCA</name>
<keyword evidence="2" id="KW-0255">Endonuclease</keyword>
<organism evidence="2 3">
    <name type="scientific">Nocardia higoensis</name>
    <dbReference type="NCBI Taxonomy" id="228599"/>
    <lineage>
        <taxon>Bacteria</taxon>
        <taxon>Bacillati</taxon>
        <taxon>Actinomycetota</taxon>
        <taxon>Actinomycetes</taxon>
        <taxon>Mycobacteriales</taxon>
        <taxon>Nocardiaceae</taxon>
        <taxon>Nocardia</taxon>
    </lineage>
</organism>
<dbReference type="EMBL" id="JADLQN010000002">
    <property type="protein sequence ID" value="MBF6356063.1"/>
    <property type="molecule type" value="Genomic_DNA"/>
</dbReference>
<dbReference type="InterPro" id="IPR003615">
    <property type="entry name" value="HNH_nuc"/>
</dbReference>
<dbReference type="GO" id="GO:0004519">
    <property type="term" value="F:endonuclease activity"/>
    <property type="evidence" value="ECO:0007669"/>
    <property type="project" value="UniProtKB-KW"/>
</dbReference>
<feature type="domain" description="HNH nuclease" evidence="1">
    <location>
        <begin position="224"/>
        <end position="273"/>
    </location>
</feature>
<reference evidence="2 3" key="1">
    <citation type="submission" date="2020-10" db="EMBL/GenBank/DDBJ databases">
        <title>Identification of Nocardia species via Next-generation sequencing and recognition of intraspecies genetic diversity.</title>
        <authorList>
            <person name="Li P."/>
            <person name="Li P."/>
            <person name="Lu B."/>
        </authorList>
    </citation>
    <scope>NUCLEOTIDE SEQUENCE [LARGE SCALE GENOMIC DNA]</scope>
    <source>
        <strain evidence="2 3">BJ06-0143</strain>
    </source>
</reference>
<keyword evidence="2" id="KW-0378">Hydrolase</keyword>
<sequence>MQAWAFKSVGDDRDWQSNDGYPDVHGSQYAYNNKVGNSQRVTVGDVVVVHDRRAVHGISRIEEIKIEPDVKVRIRRCPSCRKTGAGFRKSMSPMYLCGRCRHEFDDPFVEYESRTVYTACYETEWRPIDGNVTAAALQTVLLVDDKQSAIRAVDPDKLADLLGEAVDNPKPLEVVQRRRAEEIPPTNAVPSKPIAGGREKRMVTVRKNQGPFRRAVMRRDGLVCAITGPAPSSALQAAHLRAYAVHETHNPEEGLMLRTDIHALFDAGLLAVDPTTMCVEASPELRHYPDYWNLRGTEVKSGPWKAALADHFAAASEAWPPSPEAE</sequence>
<dbReference type="Proteomes" id="UP000707731">
    <property type="component" value="Unassembled WGS sequence"/>
</dbReference>
<evidence type="ECO:0000313" key="3">
    <source>
        <dbReference type="Proteomes" id="UP000707731"/>
    </source>
</evidence>
<keyword evidence="2" id="KW-0540">Nuclease</keyword>
<evidence type="ECO:0000313" key="2">
    <source>
        <dbReference type="EMBL" id="MBF6356063.1"/>
    </source>
</evidence>
<protein>
    <submittedName>
        <fullName evidence="2">HNH endonuclease</fullName>
    </submittedName>
</protein>
<proteinExistence type="predicted"/>
<gene>
    <name evidence="2" type="ORF">IU449_16195</name>
</gene>
<accession>A0ABS0DC52</accession>
<comment type="caution">
    <text evidence="2">The sequence shown here is derived from an EMBL/GenBank/DDBJ whole genome shotgun (WGS) entry which is preliminary data.</text>
</comment>
<evidence type="ECO:0000259" key="1">
    <source>
        <dbReference type="Pfam" id="PF13391"/>
    </source>
</evidence>
<dbReference type="RefSeq" id="WP_195002909.1">
    <property type="nucleotide sequence ID" value="NZ_JADLQN010000002.1"/>
</dbReference>